<evidence type="ECO:0000313" key="3">
    <source>
        <dbReference type="Proteomes" id="UP000838756"/>
    </source>
</evidence>
<organism evidence="2 3">
    <name type="scientific">Pararge aegeria aegeria</name>
    <dbReference type="NCBI Taxonomy" id="348720"/>
    <lineage>
        <taxon>Eukaryota</taxon>
        <taxon>Metazoa</taxon>
        <taxon>Ecdysozoa</taxon>
        <taxon>Arthropoda</taxon>
        <taxon>Hexapoda</taxon>
        <taxon>Insecta</taxon>
        <taxon>Pterygota</taxon>
        <taxon>Neoptera</taxon>
        <taxon>Endopterygota</taxon>
        <taxon>Lepidoptera</taxon>
        <taxon>Glossata</taxon>
        <taxon>Ditrysia</taxon>
        <taxon>Papilionoidea</taxon>
        <taxon>Nymphalidae</taxon>
        <taxon>Satyrinae</taxon>
        <taxon>Satyrini</taxon>
        <taxon>Parargina</taxon>
        <taxon>Pararge</taxon>
    </lineage>
</organism>
<evidence type="ECO:0000313" key="2">
    <source>
        <dbReference type="EMBL" id="CAH2264193.1"/>
    </source>
</evidence>
<dbReference type="EMBL" id="CAKXAJ010026246">
    <property type="protein sequence ID" value="CAH2264193.1"/>
    <property type="molecule type" value="Genomic_DNA"/>
</dbReference>
<gene>
    <name evidence="2" type="primary">jg22460</name>
    <name evidence="2" type="ORF">PAEG_LOCUS24536</name>
</gene>
<evidence type="ECO:0000256" key="1">
    <source>
        <dbReference type="SAM" id="SignalP"/>
    </source>
</evidence>
<proteinExistence type="predicted"/>
<keyword evidence="1" id="KW-0732">Signal</keyword>
<feature type="signal peptide" evidence="1">
    <location>
        <begin position="1"/>
        <end position="26"/>
    </location>
</feature>
<feature type="chain" id="PRO_5035719242" evidence="1">
    <location>
        <begin position="27"/>
        <end position="356"/>
    </location>
</feature>
<name>A0A8S4SGN5_9NEOP</name>
<comment type="caution">
    <text evidence="2">The sequence shown here is derived from an EMBL/GenBank/DDBJ whole genome shotgun (WGS) entry which is preliminary data.</text>
</comment>
<protein>
    <submittedName>
        <fullName evidence="2">Jg22460 protein</fullName>
    </submittedName>
</protein>
<dbReference type="OrthoDB" id="6931506at2759"/>
<accession>A0A8S4SGN5</accession>
<reference evidence="2" key="1">
    <citation type="submission" date="2022-03" db="EMBL/GenBank/DDBJ databases">
        <authorList>
            <person name="Lindestad O."/>
        </authorList>
    </citation>
    <scope>NUCLEOTIDE SEQUENCE</scope>
</reference>
<sequence length="356" mass="38035">MVLEYRPPTLLQCGLILSALIACVSAAPSVLSPSPYAALSAGPWGVAPLLVAPSSSLGDIQAAVIDAQVKVADQARFLSDQAKDAAEKTIEDQNQRVVNANDWAKEKSEEAYWAAEEKKWQALNEAQIAKARLASSIANDVYIKAETTEEKAEINSDTIEVNSAEKYEVKTAEVEKPAAAEISGEAKMDNLNEAKAEAPQQLNSEQFNSAAATKSAIAVPKPEEVLAAFKSALAPITLLNPEGTAKEFATVPIAVPKLEDALQAYKSALEIIAGAKPEDALEAYVTALSPITRTSAKSEDFLKSSKSAFPLPTAVAPGFNFQPYIASLPYQGYNSLPLQYIPASPYRPTLVVKNVW</sequence>
<keyword evidence="3" id="KW-1185">Reference proteome</keyword>
<dbReference type="AlphaFoldDB" id="A0A8S4SGN5"/>
<dbReference type="Proteomes" id="UP000838756">
    <property type="component" value="Unassembled WGS sequence"/>
</dbReference>
<dbReference type="PROSITE" id="PS51257">
    <property type="entry name" value="PROKAR_LIPOPROTEIN"/>
    <property type="match status" value="1"/>
</dbReference>